<dbReference type="SUPFAM" id="SSF56003">
    <property type="entry name" value="Molybdenum cofactor-binding domain"/>
    <property type="match status" value="1"/>
</dbReference>
<dbReference type="Gene3D" id="3.30.365.10">
    <property type="entry name" value="Aldehyde oxidase/xanthine dehydrogenase, molybdopterin binding domain"/>
    <property type="match status" value="2"/>
</dbReference>
<feature type="domain" description="Aldehyde oxidase/xanthine dehydrogenase second molybdopterin binding" evidence="2">
    <location>
        <begin position="2"/>
        <end position="220"/>
    </location>
</feature>
<dbReference type="PANTHER" id="PTHR11908:SF132">
    <property type="entry name" value="ALDEHYDE OXIDASE 1-RELATED"/>
    <property type="match status" value="1"/>
</dbReference>
<evidence type="ECO:0000313" key="3">
    <source>
        <dbReference type="EMBL" id="MPM19284.1"/>
    </source>
</evidence>
<name>A0A644XZ37_9ZZZZ</name>
<keyword evidence="3" id="KW-0560">Oxidoreductase</keyword>
<dbReference type="InterPro" id="IPR046867">
    <property type="entry name" value="AldOxase/xan_DH_MoCoBD2"/>
</dbReference>
<dbReference type="AlphaFoldDB" id="A0A644XZ37"/>
<dbReference type="InterPro" id="IPR037165">
    <property type="entry name" value="AldOxase/xan_DH_Mopterin-bd_sf"/>
</dbReference>
<evidence type="ECO:0000256" key="1">
    <source>
        <dbReference type="ARBA" id="ARBA00022505"/>
    </source>
</evidence>
<dbReference type="EMBL" id="VSSQ01003147">
    <property type="protein sequence ID" value="MPM19284.1"/>
    <property type="molecule type" value="Genomic_DNA"/>
</dbReference>
<keyword evidence="1" id="KW-0500">Molybdenum</keyword>
<dbReference type="PANTHER" id="PTHR11908">
    <property type="entry name" value="XANTHINE DEHYDROGENASE"/>
    <property type="match status" value="1"/>
</dbReference>
<proteinExistence type="predicted"/>
<reference evidence="3" key="1">
    <citation type="submission" date="2019-08" db="EMBL/GenBank/DDBJ databases">
        <authorList>
            <person name="Kucharzyk K."/>
            <person name="Murdoch R.W."/>
            <person name="Higgins S."/>
            <person name="Loffler F."/>
        </authorList>
    </citation>
    <scope>NUCLEOTIDE SEQUENCE</scope>
</reference>
<protein>
    <submittedName>
        <fullName evidence="3">Putative xanthine dehydrogenase molybdenum-binding subunit XdhA</fullName>
        <ecNumber evidence="3">1.17.1.4</ecNumber>
    </submittedName>
</protein>
<evidence type="ECO:0000259" key="2">
    <source>
        <dbReference type="Pfam" id="PF20256"/>
    </source>
</evidence>
<organism evidence="3">
    <name type="scientific">bioreactor metagenome</name>
    <dbReference type="NCBI Taxonomy" id="1076179"/>
    <lineage>
        <taxon>unclassified sequences</taxon>
        <taxon>metagenomes</taxon>
        <taxon>ecological metagenomes</taxon>
    </lineage>
</organism>
<accession>A0A644XZ37</accession>
<comment type="caution">
    <text evidence="3">The sequence shown here is derived from an EMBL/GenBank/DDBJ whole genome shotgun (WGS) entry which is preliminary data.</text>
</comment>
<dbReference type="GO" id="GO:0005506">
    <property type="term" value="F:iron ion binding"/>
    <property type="evidence" value="ECO:0007669"/>
    <property type="project" value="InterPro"/>
</dbReference>
<dbReference type="Pfam" id="PF20256">
    <property type="entry name" value="MoCoBD_2"/>
    <property type="match status" value="1"/>
</dbReference>
<dbReference type="EC" id="1.17.1.4" evidence="3"/>
<dbReference type="InterPro" id="IPR016208">
    <property type="entry name" value="Ald_Oxase/xanthine_DH-like"/>
</dbReference>
<dbReference type="GO" id="GO:0004854">
    <property type="term" value="F:xanthine dehydrogenase activity"/>
    <property type="evidence" value="ECO:0007669"/>
    <property type="project" value="UniProtKB-EC"/>
</dbReference>
<sequence>MQLHIAETEIGQGADTVFAQMVADTVGVPMEKVHVVSTQDTDSTPFGTSAYASRQTYVAGFAIKNIGTQLKNKVLAYASYLTGKPADALDMSEGIVFEKASGQKIMPIDELATTALYSTAQAEQFSAEGTTQIKSNAYSFGCGFVEVEVDIPLCKVKLIKMINVHDCGKLINPQLAEAQVHGGMSMAIGYGMGEQLLFDPKTGKPLNNNLLDYKLSTTMDHCDLRAEFVENAEPTSPFGTKALGEPPTCPGAPAIRNAILNATGIAVNQTPMTPHVLFEKFKEAGLL</sequence>
<gene>
    <name evidence="3" type="primary">xdhA_10</name>
    <name evidence="3" type="ORF">SDC9_65705</name>
</gene>